<sequence length="362" mass="38869">MIGNGLTVGVEEEFLLVREDGRLARSGPEVVGASGQPGGQLQEEITRTQVESATTVCTSGEQLREQLSGLRAELAAEAAARGLRLLPSGTPLLPESESAGITPRLRYERIAALFGAVTGVSTNCGCHVHVGIPDRATGVELSNRLRCWLPVLLALSANSPFVDGFDSGYSSWRYVRWALWPSAGAPPVFESVAQYDDSVGEMLRSGAILDRGMVYWDIRLSDKQPTLEFRVGDVAATADEGALFAVVVAGLVARALADLERGRPAASPRHEVLRAFLWRAARDGLAGLCPSPLTGELLSGDAVLALVGEYVRPVLRDDDIEFVRSVLDRVARDGGGADRQRAAYARGRRLTDVVNALVWPQR</sequence>
<gene>
    <name evidence="6" type="ORF">B0I33_107188</name>
</gene>
<comment type="catalytic activity">
    <reaction evidence="4 5">
        <text>L-cysteine + L-glutamate + ATP = gamma-L-glutamyl-L-cysteine + ADP + phosphate + H(+)</text>
        <dbReference type="Rhea" id="RHEA:13285"/>
        <dbReference type="ChEBI" id="CHEBI:15378"/>
        <dbReference type="ChEBI" id="CHEBI:29985"/>
        <dbReference type="ChEBI" id="CHEBI:30616"/>
        <dbReference type="ChEBI" id="CHEBI:35235"/>
        <dbReference type="ChEBI" id="CHEBI:43474"/>
        <dbReference type="ChEBI" id="CHEBI:58173"/>
        <dbReference type="ChEBI" id="CHEBI:456216"/>
        <dbReference type="EC" id="6.3.2.2"/>
    </reaction>
</comment>
<organism evidence="6 7">
    <name type="scientific">Prauserella shujinwangii</name>
    <dbReference type="NCBI Taxonomy" id="1453103"/>
    <lineage>
        <taxon>Bacteria</taxon>
        <taxon>Bacillati</taxon>
        <taxon>Actinomycetota</taxon>
        <taxon>Actinomycetes</taxon>
        <taxon>Pseudonocardiales</taxon>
        <taxon>Pseudonocardiaceae</taxon>
        <taxon>Prauserella</taxon>
    </lineage>
</organism>
<evidence type="ECO:0000256" key="3">
    <source>
        <dbReference type="ARBA" id="ARBA00022840"/>
    </source>
</evidence>
<dbReference type="Proteomes" id="UP000238362">
    <property type="component" value="Unassembled WGS sequence"/>
</dbReference>
<dbReference type="RefSeq" id="WP_106180005.1">
    <property type="nucleotide sequence ID" value="NZ_PVNH01000007.1"/>
</dbReference>
<dbReference type="InterPro" id="IPR014746">
    <property type="entry name" value="Gln_synth/guanido_kin_cat_dom"/>
</dbReference>
<dbReference type="OrthoDB" id="9803842at2"/>
<evidence type="ECO:0000313" key="7">
    <source>
        <dbReference type="Proteomes" id="UP000238362"/>
    </source>
</evidence>
<evidence type="ECO:0000256" key="4">
    <source>
        <dbReference type="ARBA" id="ARBA00048819"/>
    </source>
</evidence>
<comment type="function">
    <text evidence="5">ATP-dependent carboxylate-amine ligase which exhibits weak glutamate--cysteine ligase activity.</text>
</comment>
<evidence type="ECO:0000313" key="6">
    <source>
        <dbReference type="EMBL" id="PRX46611.1"/>
    </source>
</evidence>
<dbReference type="GO" id="GO:0005524">
    <property type="term" value="F:ATP binding"/>
    <property type="evidence" value="ECO:0007669"/>
    <property type="project" value="UniProtKB-KW"/>
</dbReference>
<dbReference type="EMBL" id="PVNH01000007">
    <property type="protein sequence ID" value="PRX46611.1"/>
    <property type="molecule type" value="Genomic_DNA"/>
</dbReference>
<dbReference type="InterPro" id="IPR050141">
    <property type="entry name" value="GCL_type2/YbdK_subfam"/>
</dbReference>
<dbReference type="SUPFAM" id="SSF55931">
    <property type="entry name" value="Glutamine synthetase/guanido kinase"/>
    <property type="match status" value="1"/>
</dbReference>
<protein>
    <recommendedName>
        <fullName evidence="5">Putative glutamate--cysteine ligase 2</fullName>
        <ecNumber evidence="5">6.3.2.2</ecNumber>
    </recommendedName>
    <alternativeName>
        <fullName evidence="5">Gamma-glutamylcysteine synthetase 2</fullName>
        <shortName evidence="5">GCS 2</shortName>
        <shortName evidence="5">Gamma-GCS 2</shortName>
    </alternativeName>
</protein>
<keyword evidence="2 5" id="KW-0547">Nucleotide-binding</keyword>
<reference evidence="6 7" key="1">
    <citation type="submission" date="2018-03" db="EMBL/GenBank/DDBJ databases">
        <title>Genomic Encyclopedia of Type Strains, Phase III (KMG-III): the genomes of soil and plant-associated and newly described type strains.</title>
        <authorList>
            <person name="Whitman W."/>
        </authorList>
    </citation>
    <scope>NUCLEOTIDE SEQUENCE [LARGE SCALE GENOMIC DNA]</scope>
    <source>
        <strain evidence="6 7">CGMCC 4.7125</strain>
    </source>
</reference>
<dbReference type="Pfam" id="PF04107">
    <property type="entry name" value="GCS2"/>
    <property type="match status" value="1"/>
</dbReference>
<keyword evidence="3 5" id="KW-0067">ATP-binding</keyword>
<evidence type="ECO:0000256" key="2">
    <source>
        <dbReference type="ARBA" id="ARBA00022741"/>
    </source>
</evidence>
<dbReference type="NCBIfam" id="NF010041">
    <property type="entry name" value="PRK13517.1-1"/>
    <property type="match status" value="1"/>
</dbReference>
<keyword evidence="1 5" id="KW-0436">Ligase</keyword>
<accession>A0A2T0LSG2</accession>
<dbReference type="GO" id="GO:0042398">
    <property type="term" value="P:modified amino acid biosynthetic process"/>
    <property type="evidence" value="ECO:0007669"/>
    <property type="project" value="InterPro"/>
</dbReference>
<dbReference type="PANTHER" id="PTHR36510:SF1">
    <property type="entry name" value="GLUTAMATE--CYSTEINE LIGASE 2-RELATED"/>
    <property type="match status" value="1"/>
</dbReference>
<dbReference type="HAMAP" id="MF_01609">
    <property type="entry name" value="Glu_cys_ligase_2"/>
    <property type="match status" value="1"/>
</dbReference>
<dbReference type="Gene3D" id="3.30.590.20">
    <property type="match status" value="1"/>
</dbReference>
<dbReference type="PANTHER" id="PTHR36510">
    <property type="entry name" value="GLUTAMATE--CYSTEINE LIGASE 2-RELATED"/>
    <property type="match status" value="1"/>
</dbReference>
<dbReference type="InterPro" id="IPR006336">
    <property type="entry name" value="GCS2"/>
</dbReference>
<proteinExistence type="inferred from homology"/>
<comment type="caution">
    <text evidence="6">The sequence shown here is derived from an EMBL/GenBank/DDBJ whole genome shotgun (WGS) entry which is preliminary data.</text>
</comment>
<dbReference type="AlphaFoldDB" id="A0A2T0LSG2"/>
<dbReference type="EC" id="6.3.2.2" evidence="5"/>
<comment type="similarity">
    <text evidence="5">Belongs to the glutamate--cysteine ligase type 2 family. YbdK subfamily.</text>
</comment>
<dbReference type="InterPro" id="IPR011793">
    <property type="entry name" value="YbdK"/>
</dbReference>
<evidence type="ECO:0000256" key="1">
    <source>
        <dbReference type="ARBA" id="ARBA00022598"/>
    </source>
</evidence>
<name>A0A2T0LSG2_9PSEU</name>
<dbReference type="GO" id="GO:0004357">
    <property type="term" value="F:glutamate-cysteine ligase activity"/>
    <property type="evidence" value="ECO:0007669"/>
    <property type="project" value="UniProtKB-EC"/>
</dbReference>
<dbReference type="NCBIfam" id="TIGR02050">
    <property type="entry name" value="gshA_cyan_rel"/>
    <property type="match status" value="1"/>
</dbReference>
<keyword evidence="7" id="KW-1185">Reference proteome</keyword>
<evidence type="ECO:0000256" key="5">
    <source>
        <dbReference type="HAMAP-Rule" id="MF_01609"/>
    </source>
</evidence>